<dbReference type="OrthoDB" id="9802248at2"/>
<name>A0A0D2JC25_9BACT</name>
<dbReference type="Pfam" id="PF00753">
    <property type="entry name" value="Lactamase_B"/>
    <property type="match status" value="1"/>
</dbReference>
<dbReference type="InterPro" id="IPR050855">
    <property type="entry name" value="NDM-1-like"/>
</dbReference>
<dbReference type="InterPro" id="IPR001279">
    <property type="entry name" value="Metallo-B-lactamas"/>
</dbReference>
<dbReference type="SMART" id="SM00849">
    <property type="entry name" value="Lactamase_B"/>
    <property type="match status" value="1"/>
</dbReference>
<dbReference type="InParanoid" id="A0A0D2JC25"/>
<organism evidence="3 4">
    <name type="scientific">Dethiosulfatarculus sandiegensis</name>
    <dbReference type="NCBI Taxonomy" id="1429043"/>
    <lineage>
        <taxon>Bacteria</taxon>
        <taxon>Pseudomonadati</taxon>
        <taxon>Thermodesulfobacteriota</taxon>
        <taxon>Desulfarculia</taxon>
        <taxon>Desulfarculales</taxon>
        <taxon>Desulfarculaceae</taxon>
        <taxon>Dethiosulfatarculus</taxon>
    </lineage>
</organism>
<dbReference type="RefSeq" id="WP_044346476.1">
    <property type="nucleotide sequence ID" value="NZ_AZAC01000002.1"/>
</dbReference>
<gene>
    <name evidence="3" type="ORF">X474_02430</name>
</gene>
<evidence type="ECO:0000313" key="4">
    <source>
        <dbReference type="Proteomes" id="UP000032233"/>
    </source>
</evidence>
<dbReference type="PANTHER" id="PTHR42951:SF4">
    <property type="entry name" value="ACYL-COENZYME A THIOESTERASE MBLAC2"/>
    <property type="match status" value="1"/>
</dbReference>
<accession>A0A0D2JC25</accession>
<dbReference type="Gene3D" id="3.60.15.10">
    <property type="entry name" value="Ribonuclease Z/Hydroxyacylglutathione hydrolase-like"/>
    <property type="match status" value="1"/>
</dbReference>
<evidence type="ECO:0000256" key="1">
    <source>
        <dbReference type="ARBA" id="ARBA00005250"/>
    </source>
</evidence>
<evidence type="ECO:0000259" key="2">
    <source>
        <dbReference type="SMART" id="SM00849"/>
    </source>
</evidence>
<dbReference type="EMBL" id="AZAC01000002">
    <property type="protein sequence ID" value="KIX15699.1"/>
    <property type="molecule type" value="Genomic_DNA"/>
</dbReference>
<dbReference type="PANTHER" id="PTHR42951">
    <property type="entry name" value="METALLO-BETA-LACTAMASE DOMAIN-CONTAINING"/>
    <property type="match status" value="1"/>
</dbReference>
<proteinExistence type="inferred from homology"/>
<reference evidence="3 4" key="1">
    <citation type="submission" date="2013-11" db="EMBL/GenBank/DDBJ databases">
        <title>Metagenomic analysis of a methanogenic consortium involved in long chain n-alkane degradation.</title>
        <authorList>
            <person name="Davidova I.A."/>
            <person name="Callaghan A.V."/>
            <person name="Wawrik B."/>
            <person name="Pruitt S."/>
            <person name="Marks C."/>
            <person name="Duncan K.E."/>
            <person name="Suflita J.M."/>
        </authorList>
    </citation>
    <scope>NUCLEOTIDE SEQUENCE [LARGE SCALE GENOMIC DNA]</scope>
    <source>
        <strain evidence="3 4">SPR</strain>
    </source>
</reference>
<comment type="caution">
    <text evidence="3">The sequence shown here is derived from an EMBL/GenBank/DDBJ whole genome shotgun (WGS) entry which is preliminary data.</text>
</comment>
<sequence>MIISSTGKVCPGFHVLGHSATPSYLAEAETPALFDAGFTCLGPAYEEDIKKILGPQKPGIIFLTHVHFDHCGAVSYLKKVFPGLKVAASQRAAEIMSRPGAIKLMTKLNENATLEVEKWHPGLGRDIAFLPFQVDMVLSEGDEVKLGRNTTVKVLYTPGHTWDFLSFHLKEKDILISSEATGCADATGYIVTEFLVNHAKYLENIKRAVALKPKMLCQGHRRVYTDEDVGEFLKESEKAALDYKKWVDRLLLEQQGNIKKVMEQVKAAEYDPCPQPKQPEPAYLLNLEARVSHLARELGFEP</sequence>
<dbReference type="InterPro" id="IPR036866">
    <property type="entry name" value="RibonucZ/Hydroxyglut_hydro"/>
</dbReference>
<dbReference type="AlphaFoldDB" id="A0A0D2JC25"/>
<dbReference type="GO" id="GO:0017001">
    <property type="term" value="P:antibiotic catabolic process"/>
    <property type="evidence" value="ECO:0007669"/>
    <property type="project" value="UniProtKB-ARBA"/>
</dbReference>
<dbReference type="Proteomes" id="UP000032233">
    <property type="component" value="Unassembled WGS sequence"/>
</dbReference>
<evidence type="ECO:0000313" key="3">
    <source>
        <dbReference type="EMBL" id="KIX15699.1"/>
    </source>
</evidence>
<dbReference type="STRING" id="1429043.X474_02430"/>
<keyword evidence="4" id="KW-1185">Reference proteome</keyword>
<dbReference type="SUPFAM" id="SSF56281">
    <property type="entry name" value="Metallo-hydrolase/oxidoreductase"/>
    <property type="match status" value="1"/>
</dbReference>
<protein>
    <recommendedName>
        <fullName evidence="2">Metallo-beta-lactamase domain-containing protein</fullName>
    </recommendedName>
</protein>
<comment type="similarity">
    <text evidence="1">Belongs to the metallo-beta-lactamase superfamily. Class-B beta-lactamase family.</text>
</comment>
<feature type="domain" description="Metallo-beta-lactamase" evidence="2">
    <location>
        <begin position="20"/>
        <end position="220"/>
    </location>
</feature>